<feature type="compositionally biased region" description="Low complexity" evidence="1">
    <location>
        <begin position="32"/>
        <end position="47"/>
    </location>
</feature>
<evidence type="ECO:0000313" key="2">
    <source>
        <dbReference type="EMBL" id="JAE21919.1"/>
    </source>
</evidence>
<name>A0A0A9GEN5_ARUDO</name>
<dbReference type="EMBL" id="GBRH01175977">
    <property type="protein sequence ID" value="JAE21919.1"/>
    <property type="molecule type" value="Transcribed_RNA"/>
</dbReference>
<evidence type="ECO:0000256" key="1">
    <source>
        <dbReference type="SAM" id="MobiDB-lite"/>
    </source>
</evidence>
<protein>
    <submittedName>
        <fullName evidence="2">Uncharacterized protein</fullName>
    </submittedName>
</protein>
<organism evidence="2">
    <name type="scientific">Arundo donax</name>
    <name type="common">Giant reed</name>
    <name type="synonym">Donax arundinaceus</name>
    <dbReference type="NCBI Taxonomy" id="35708"/>
    <lineage>
        <taxon>Eukaryota</taxon>
        <taxon>Viridiplantae</taxon>
        <taxon>Streptophyta</taxon>
        <taxon>Embryophyta</taxon>
        <taxon>Tracheophyta</taxon>
        <taxon>Spermatophyta</taxon>
        <taxon>Magnoliopsida</taxon>
        <taxon>Liliopsida</taxon>
        <taxon>Poales</taxon>
        <taxon>Poaceae</taxon>
        <taxon>PACMAD clade</taxon>
        <taxon>Arundinoideae</taxon>
        <taxon>Arundineae</taxon>
        <taxon>Arundo</taxon>
    </lineage>
</organism>
<sequence length="76" mass="8619">MAPQIMVTGELCLKPALFFNTRKNTCNIQSHTTLTTAGPTDKTTTGTNQHPSESRQRHCTHWKMQAQFSGHEYLTR</sequence>
<dbReference type="AlphaFoldDB" id="A0A0A9GEN5"/>
<feature type="region of interest" description="Disordered" evidence="1">
    <location>
        <begin position="32"/>
        <end position="59"/>
    </location>
</feature>
<proteinExistence type="predicted"/>
<accession>A0A0A9GEN5</accession>
<reference evidence="2" key="2">
    <citation type="journal article" date="2015" name="Data Brief">
        <title>Shoot transcriptome of the giant reed, Arundo donax.</title>
        <authorList>
            <person name="Barrero R.A."/>
            <person name="Guerrero F.D."/>
            <person name="Moolhuijzen P."/>
            <person name="Goolsby J.A."/>
            <person name="Tidwell J."/>
            <person name="Bellgard S.E."/>
            <person name="Bellgard M.I."/>
        </authorList>
    </citation>
    <scope>NUCLEOTIDE SEQUENCE</scope>
    <source>
        <tissue evidence="2">Shoot tissue taken approximately 20 cm above the soil surface</tissue>
    </source>
</reference>
<reference evidence="2" key="1">
    <citation type="submission" date="2014-09" db="EMBL/GenBank/DDBJ databases">
        <authorList>
            <person name="Magalhaes I.L.F."/>
            <person name="Oliveira U."/>
            <person name="Santos F.R."/>
            <person name="Vidigal T.H.D.A."/>
            <person name="Brescovit A.D."/>
            <person name="Santos A.J."/>
        </authorList>
    </citation>
    <scope>NUCLEOTIDE SEQUENCE</scope>
    <source>
        <tissue evidence="2">Shoot tissue taken approximately 20 cm above the soil surface</tissue>
    </source>
</reference>